<dbReference type="AlphaFoldDB" id="A0ABD0L407"/>
<evidence type="ECO:0000313" key="1">
    <source>
        <dbReference type="EMBL" id="KAK7494258.1"/>
    </source>
</evidence>
<reference evidence="1 2" key="1">
    <citation type="journal article" date="2023" name="Sci. Data">
        <title>Genome assembly of the Korean intertidal mud-creeper Batillaria attramentaria.</title>
        <authorList>
            <person name="Patra A.K."/>
            <person name="Ho P.T."/>
            <person name="Jun S."/>
            <person name="Lee S.J."/>
            <person name="Kim Y."/>
            <person name="Won Y.J."/>
        </authorList>
    </citation>
    <scope>NUCLEOTIDE SEQUENCE [LARGE SCALE GENOMIC DNA]</scope>
    <source>
        <strain evidence="1">Wonlab-2016</strain>
    </source>
</reference>
<sequence length="88" mass="10018">SQPGACTCSKTKRISSNIWEKRTKRQGFEEHLALSPDVCRFETATTNQHKVYKPSRDVTQPVLGSDMSIRQCTFYLLGIFLLFRSCSS</sequence>
<dbReference type="Proteomes" id="UP001519460">
    <property type="component" value="Unassembled WGS sequence"/>
</dbReference>
<proteinExistence type="predicted"/>
<comment type="caution">
    <text evidence="1">The sequence shown here is derived from an EMBL/GenBank/DDBJ whole genome shotgun (WGS) entry which is preliminary data.</text>
</comment>
<dbReference type="EMBL" id="JACVVK020000085">
    <property type="protein sequence ID" value="KAK7494258.1"/>
    <property type="molecule type" value="Genomic_DNA"/>
</dbReference>
<name>A0ABD0L407_9CAEN</name>
<protein>
    <submittedName>
        <fullName evidence="1">Uncharacterized protein</fullName>
    </submittedName>
</protein>
<accession>A0ABD0L407</accession>
<feature type="non-terminal residue" evidence="1">
    <location>
        <position position="1"/>
    </location>
</feature>
<organism evidence="1 2">
    <name type="scientific">Batillaria attramentaria</name>
    <dbReference type="NCBI Taxonomy" id="370345"/>
    <lineage>
        <taxon>Eukaryota</taxon>
        <taxon>Metazoa</taxon>
        <taxon>Spiralia</taxon>
        <taxon>Lophotrochozoa</taxon>
        <taxon>Mollusca</taxon>
        <taxon>Gastropoda</taxon>
        <taxon>Caenogastropoda</taxon>
        <taxon>Sorbeoconcha</taxon>
        <taxon>Cerithioidea</taxon>
        <taxon>Batillariidae</taxon>
        <taxon>Batillaria</taxon>
    </lineage>
</organism>
<keyword evidence="2" id="KW-1185">Reference proteome</keyword>
<evidence type="ECO:0000313" key="2">
    <source>
        <dbReference type="Proteomes" id="UP001519460"/>
    </source>
</evidence>
<gene>
    <name evidence="1" type="ORF">BaRGS_00014540</name>
</gene>